<keyword evidence="1" id="KW-0175">Coiled coil</keyword>
<protein>
    <recommendedName>
        <fullName evidence="2">DUF4398 domain-containing protein</fullName>
    </recommendedName>
</protein>
<reference evidence="3" key="1">
    <citation type="submission" date="2023-03" db="EMBL/GenBank/DDBJ databases">
        <authorList>
            <person name="Steffen K."/>
            <person name="Cardenas P."/>
        </authorList>
    </citation>
    <scope>NUCLEOTIDE SEQUENCE</scope>
</reference>
<dbReference type="Pfam" id="PF14346">
    <property type="entry name" value="DUF4398"/>
    <property type="match status" value="1"/>
</dbReference>
<gene>
    <name evidence="3" type="ORF">GBAR_LOCUS23317</name>
</gene>
<dbReference type="Proteomes" id="UP001174909">
    <property type="component" value="Unassembled WGS sequence"/>
</dbReference>
<sequence>MLISVSCDPKSLFVFRSNLMKQMLMMTVFSLIVTLTGLGCASTTQLTSEIIYDANVQVEAAKAANAQNLAPQELADAEQMLARSEEVLDAGREKEAYRLGMRAHLKAKVAEAVAVANQMEAESSSSERALELKLQAAQAAHRDLQAAEEALKQLQSTPEE</sequence>
<dbReference type="AlphaFoldDB" id="A0AA35X1N0"/>
<feature type="coiled-coil region" evidence="1">
    <location>
        <begin position="74"/>
        <end position="157"/>
    </location>
</feature>
<evidence type="ECO:0000259" key="2">
    <source>
        <dbReference type="Pfam" id="PF14346"/>
    </source>
</evidence>
<accession>A0AA35X1N0</accession>
<proteinExistence type="predicted"/>
<evidence type="ECO:0000313" key="3">
    <source>
        <dbReference type="EMBL" id="CAI8041993.1"/>
    </source>
</evidence>
<organism evidence="3 4">
    <name type="scientific">Geodia barretti</name>
    <name type="common">Barrett's horny sponge</name>
    <dbReference type="NCBI Taxonomy" id="519541"/>
    <lineage>
        <taxon>Eukaryota</taxon>
        <taxon>Metazoa</taxon>
        <taxon>Porifera</taxon>
        <taxon>Demospongiae</taxon>
        <taxon>Heteroscleromorpha</taxon>
        <taxon>Tetractinellida</taxon>
        <taxon>Astrophorina</taxon>
        <taxon>Geodiidae</taxon>
        <taxon>Geodia</taxon>
    </lineage>
</organism>
<evidence type="ECO:0000256" key="1">
    <source>
        <dbReference type="SAM" id="Coils"/>
    </source>
</evidence>
<comment type="caution">
    <text evidence="3">The sequence shown here is derived from an EMBL/GenBank/DDBJ whole genome shotgun (WGS) entry which is preliminary data.</text>
</comment>
<dbReference type="InterPro" id="IPR025511">
    <property type="entry name" value="DUF4398"/>
</dbReference>
<dbReference type="EMBL" id="CASHTH010003231">
    <property type="protein sequence ID" value="CAI8041993.1"/>
    <property type="molecule type" value="Genomic_DNA"/>
</dbReference>
<feature type="domain" description="DUF4398" evidence="2">
    <location>
        <begin position="53"/>
        <end position="122"/>
    </location>
</feature>
<evidence type="ECO:0000313" key="4">
    <source>
        <dbReference type="Proteomes" id="UP001174909"/>
    </source>
</evidence>
<name>A0AA35X1N0_GEOBA</name>
<keyword evidence="4" id="KW-1185">Reference proteome</keyword>